<evidence type="ECO:0000313" key="1">
    <source>
        <dbReference type="Proteomes" id="UP000887565"/>
    </source>
</evidence>
<dbReference type="AlphaFoldDB" id="A0A915JF05"/>
<proteinExistence type="predicted"/>
<reference evidence="2" key="1">
    <citation type="submission" date="2022-11" db="UniProtKB">
        <authorList>
            <consortium name="WormBaseParasite"/>
        </authorList>
    </citation>
    <scope>IDENTIFICATION</scope>
</reference>
<keyword evidence="1" id="KW-1185">Reference proteome</keyword>
<evidence type="ECO:0000313" key="2">
    <source>
        <dbReference type="WBParaSite" id="nRc.2.0.1.t24146-RA"/>
    </source>
</evidence>
<accession>A0A915JF05</accession>
<sequence>MKVITGRLFFGSPCIWYGLKEQSFLYKEQSFGLNHDDMLSLCSLPSDETAELLPHLRSGDFPTKSPLTANATQKNIESDSLPQQIDLSSSKIEPDHDWHHFHNHHHNHHAYFSWYNNQTANTKNLITGNNDDDHQCDFFSTSDFRNISSVSELDSRRRKTAKTAVTAVTIGRANNGKKGKFRATFSNSALKGISGDKG</sequence>
<name>A0A915JF05_ROMCU</name>
<dbReference type="WBParaSite" id="nRc.2.0.1.t24146-RA">
    <property type="protein sequence ID" value="nRc.2.0.1.t24146-RA"/>
    <property type="gene ID" value="nRc.2.0.1.g24146"/>
</dbReference>
<dbReference type="Proteomes" id="UP000887565">
    <property type="component" value="Unplaced"/>
</dbReference>
<protein>
    <submittedName>
        <fullName evidence="2">Uncharacterized protein</fullName>
    </submittedName>
</protein>
<organism evidence="1 2">
    <name type="scientific">Romanomermis culicivorax</name>
    <name type="common">Nematode worm</name>
    <dbReference type="NCBI Taxonomy" id="13658"/>
    <lineage>
        <taxon>Eukaryota</taxon>
        <taxon>Metazoa</taxon>
        <taxon>Ecdysozoa</taxon>
        <taxon>Nematoda</taxon>
        <taxon>Enoplea</taxon>
        <taxon>Dorylaimia</taxon>
        <taxon>Mermithida</taxon>
        <taxon>Mermithoidea</taxon>
        <taxon>Mermithidae</taxon>
        <taxon>Romanomermis</taxon>
    </lineage>
</organism>